<reference evidence="17" key="2">
    <citation type="submission" date="2020-09" db="EMBL/GenBank/DDBJ databases">
        <authorList>
            <person name="Sun Q."/>
            <person name="Kim S."/>
        </authorList>
    </citation>
    <scope>NUCLEOTIDE SEQUENCE</scope>
    <source>
        <strain evidence="17">KCTC 42731</strain>
    </source>
</reference>
<evidence type="ECO:0000256" key="12">
    <source>
        <dbReference type="ARBA" id="ARBA00022958"/>
    </source>
</evidence>
<dbReference type="GO" id="GO:0005737">
    <property type="term" value="C:cytoplasm"/>
    <property type="evidence" value="ECO:0007669"/>
    <property type="project" value="UniProtKB-SubCell"/>
</dbReference>
<dbReference type="GO" id="GO:0005524">
    <property type="term" value="F:ATP binding"/>
    <property type="evidence" value="ECO:0007669"/>
    <property type="project" value="UniProtKB-UniRule"/>
</dbReference>
<comment type="subcellular location">
    <subcellularLocation>
        <location evidence="3 16">Cytoplasm</location>
    </subcellularLocation>
</comment>
<keyword evidence="16" id="KW-0479">Metal-binding</keyword>
<evidence type="ECO:0000256" key="10">
    <source>
        <dbReference type="ARBA" id="ARBA00022777"/>
    </source>
</evidence>
<keyword evidence="11 16" id="KW-0067">ATP-binding</keyword>
<feature type="binding site" evidence="16">
    <location>
        <position position="122"/>
    </location>
    <ligand>
        <name>ATP</name>
        <dbReference type="ChEBI" id="CHEBI:30616"/>
    </ligand>
</feature>
<dbReference type="EMBL" id="BNCK01000003">
    <property type="protein sequence ID" value="GHF86951.1"/>
    <property type="molecule type" value="Genomic_DNA"/>
</dbReference>
<dbReference type="Pfam" id="PF03309">
    <property type="entry name" value="Pan_kinase"/>
    <property type="match status" value="1"/>
</dbReference>
<dbReference type="GO" id="GO:0004594">
    <property type="term" value="F:pantothenate kinase activity"/>
    <property type="evidence" value="ECO:0007669"/>
    <property type="project" value="UniProtKB-UniRule"/>
</dbReference>
<dbReference type="GO" id="GO:0015937">
    <property type="term" value="P:coenzyme A biosynthetic process"/>
    <property type="evidence" value="ECO:0007669"/>
    <property type="project" value="UniProtKB-UniRule"/>
</dbReference>
<feature type="binding site" evidence="16">
    <location>
        <begin position="96"/>
        <end position="99"/>
    </location>
    <ligand>
        <name>substrate</name>
    </ligand>
</feature>
<dbReference type="CDD" id="cd24015">
    <property type="entry name" value="ASKHA_NBD_PanK-III"/>
    <property type="match status" value="1"/>
</dbReference>
<dbReference type="InterPro" id="IPR043129">
    <property type="entry name" value="ATPase_NBD"/>
</dbReference>
<evidence type="ECO:0000256" key="8">
    <source>
        <dbReference type="ARBA" id="ARBA00022679"/>
    </source>
</evidence>
<evidence type="ECO:0000256" key="6">
    <source>
        <dbReference type="ARBA" id="ARBA00012102"/>
    </source>
</evidence>
<dbReference type="AlphaFoldDB" id="A0A919EJS8"/>
<dbReference type="Gene3D" id="3.30.420.40">
    <property type="match status" value="2"/>
</dbReference>
<evidence type="ECO:0000256" key="5">
    <source>
        <dbReference type="ARBA" id="ARBA00011738"/>
    </source>
</evidence>
<protein>
    <recommendedName>
        <fullName evidence="15 16">Type III pantothenate kinase</fullName>
        <ecNumber evidence="6 16">2.7.1.33</ecNumber>
    </recommendedName>
    <alternativeName>
        <fullName evidence="16">PanK-III</fullName>
    </alternativeName>
    <alternativeName>
        <fullName evidence="16">Pantothenic acid kinase</fullName>
    </alternativeName>
</protein>
<dbReference type="Proteomes" id="UP000623842">
    <property type="component" value="Unassembled WGS sequence"/>
</dbReference>
<evidence type="ECO:0000256" key="13">
    <source>
        <dbReference type="ARBA" id="ARBA00022993"/>
    </source>
</evidence>
<evidence type="ECO:0000256" key="14">
    <source>
        <dbReference type="ARBA" id="ARBA00038036"/>
    </source>
</evidence>
<comment type="cofactor">
    <cofactor evidence="2">
        <name>K(+)</name>
        <dbReference type="ChEBI" id="CHEBI:29103"/>
    </cofactor>
</comment>
<name>A0A919EJS8_9GAMM</name>
<dbReference type="NCBIfam" id="TIGR00671">
    <property type="entry name" value="baf"/>
    <property type="match status" value="1"/>
</dbReference>
<comment type="caution">
    <text evidence="17">The sequence shown here is derived from an EMBL/GenBank/DDBJ whole genome shotgun (WGS) entry which is preliminary data.</text>
</comment>
<evidence type="ECO:0000256" key="11">
    <source>
        <dbReference type="ARBA" id="ARBA00022840"/>
    </source>
</evidence>
<keyword evidence="13 16" id="KW-0173">Coenzyme A biosynthesis</keyword>
<feature type="binding site" evidence="16">
    <location>
        <position position="119"/>
    </location>
    <ligand>
        <name>K(+)</name>
        <dbReference type="ChEBI" id="CHEBI:29103"/>
    </ligand>
</feature>
<keyword evidence="18" id="KW-1185">Reference proteome</keyword>
<dbReference type="HAMAP" id="MF_01274">
    <property type="entry name" value="Pantothen_kinase_3"/>
    <property type="match status" value="1"/>
</dbReference>
<gene>
    <name evidence="16 17" type="primary">coaX</name>
    <name evidence="17" type="ORF">GCM10017161_13050</name>
</gene>
<organism evidence="17 18">
    <name type="scientific">Thalassotalea marina</name>
    <dbReference type="NCBI Taxonomy" id="1673741"/>
    <lineage>
        <taxon>Bacteria</taxon>
        <taxon>Pseudomonadati</taxon>
        <taxon>Pseudomonadota</taxon>
        <taxon>Gammaproteobacteria</taxon>
        <taxon>Alteromonadales</taxon>
        <taxon>Colwelliaceae</taxon>
        <taxon>Thalassotalea</taxon>
    </lineage>
</organism>
<dbReference type="RefSeq" id="WP_189768450.1">
    <property type="nucleotide sequence ID" value="NZ_BNCK01000003.1"/>
</dbReference>
<feature type="binding site" evidence="16">
    <location>
        <begin position="6"/>
        <end position="13"/>
    </location>
    <ligand>
        <name>ATP</name>
        <dbReference type="ChEBI" id="CHEBI:30616"/>
    </ligand>
</feature>
<dbReference type="PANTHER" id="PTHR34265">
    <property type="entry name" value="TYPE III PANTOTHENATE KINASE"/>
    <property type="match status" value="1"/>
</dbReference>
<evidence type="ECO:0000313" key="18">
    <source>
        <dbReference type="Proteomes" id="UP000623842"/>
    </source>
</evidence>
<dbReference type="InterPro" id="IPR004619">
    <property type="entry name" value="Type_III_PanK"/>
</dbReference>
<evidence type="ECO:0000256" key="1">
    <source>
        <dbReference type="ARBA" id="ARBA00001206"/>
    </source>
</evidence>
<proteinExistence type="inferred from homology"/>
<feature type="binding site" evidence="16">
    <location>
        <position position="89"/>
    </location>
    <ligand>
        <name>substrate</name>
    </ligand>
</feature>
<dbReference type="SUPFAM" id="SSF53067">
    <property type="entry name" value="Actin-like ATPase domain"/>
    <property type="match status" value="2"/>
</dbReference>
<evidence type="ECO:0000256" key="9">
    <source>
        <dbReference type="ARBA" id="ARBA00022741"/>
    </source>
</evidence>
<dbReference type="EC" id="2.7.1.33" evidence="6 16"/>
<feature type="binding site" evidence="16">
    <location>
        <position position="174"/>
    </location>
    <ligand>
        <name>substrate</name>
    </ligand>
</feature>
<comment type="similarity">
    <text evidence="14 16">Belongs to the type III pantothenate kinase family.</text>
</comment>
<keyword evidence="8 16" id="KW-0808">Transferase</keyword>
<keyword evidence="10 16" id="KW-0418">Kinase</keyword>
<accession>A0A919EJS8</accession>
<dbReference type="PANTHER" id="PTHR34265:SF1">
    <property type="entry name" value="TYPE III PANTOTHENATE KINASE"/>
    <property type="match status" value="1"/>
</dbReference>
<comment type="pathway">
    <text evidence="4 16">Cofactor biosynthesis; coenzyme A biosynthesis; CoA from (R)-pantothenate: step 1/5.</text>
</comment>
<comment type="subunit">
    <text evidence="5 16">Homodimer.</text>
</comment>
<evidence type="ECO:0000256" key="15">
    <source>
        <dbReference type="ARBA" id="ARBA00040883"/>
    </source>
</evidence>
<evidence type="ECO:0000256" key="16">
    <source>
        <dbReference type="HAMAP-Rule" id="MF_01274"/>
    </source>
</evidence>
<comment type="cofactor">
    <cofactor evidence="16">
        <name>NH4(+)</name>
        <dbReference type="ChEBI" id="CHEBI:28938"/>
    </cofactor>
    <cofactor evidence="16">
        <name>K(+)</name>
        <dbReference type="ChEBI" id="CHEBI:29103"/>
    </cofactor>
    <text evidence="16">A monovalent cation. Ammonium or potassium.</text>
</comment>
<reference evidence="17" key="1">
    <citation type="journal article" date="2014" name="Int. J. Syst. Evol. Microbiol.">
        <title>Complete genome sequence of Corynebacterium casei LMG S-19264T (=DSM 44701T), isolated from a smear-ripened cheese.</title>
        <authorList>
            <consortium name="US DOE Joint Genome Institute (JGI-PGF)"/>
            <person name="Walter F."/>
            <person name="Albersmeier A."/>
            <person name="Kalinowski J."/>
            <person name="Ruckert C."/>
        </authorList>
    </citation>
    <scope>NUCLEOTIDE SEQUENCE</scope>
    <source>
        <strain evidence="17">KCTC 42731</strain>
    </source>
</reference>
<feature type="active site" description="Proton acceptor" evidence="16">
    <location>
        <position position="98"/>
    </location>
</feature>
<sequence>MKLLIDVGNTRIKYAFDNKGQLSEVKYLEKDDLHYLLTQEVLCQIKKVIIAAVGQSIMVEQLVSLFNDVKVPVQMLKSQPSFNGLVNSYAEPEKLGVDRWLAMLGAKHSFTNKHLLVIDAGTATTVDFINAEGVHQGGWILPGLQLMRNALYGKTEKVKGDEQAIQSLMFANNTTLAVNQGVHAATIGGIKQAINLATGFAAEQGGELVIVLTGGDAQQIQSLLSVKSRLINALIFIGMQQYC</sequence>
<dbReference type="GO" id="GO:0046872">
    <property type="term" value="F:metal ion binding"/>
    <property type="evidence" value="ECO:0007669"/>
    <property type="project" value="UniProtKB-KW"/>
</dbReference>
<evidence type="ECO:0000256" key="7">
    <source>
        <dbReference type="ARBA" id="ARBA00022490"/>
    </source>
</evidence>
<keyword evidence="12 16" id="KW-0630">Potassium</keyword>
<keyword evidence="7 16" id="KW-0963">Cytoplasm</keyword>
<keyword evidence="9 16" id="KW-0547">Nucleotide-binding</keyword>
<evidence type="ECO:0000256" key="4">
    <source>
        <dbReference type="ARBA" id="ARBA00005225"/>
    </source>
</evidence>
<evidence type="ECO:0000313" key="17">
    <source>
        <dbReference type="EMBL" id="GHF86951.1"/>
    </source>
</evidence>
<comment type="catalytic activity">
    <reaction evidence="1 16">
        <text>(R)-pantothenate + ATP = (R)-4'-phosphopantothenate + ADP + H(+)</text>
        <dbReference type="Rhea" id="RHEA:16373"/>
        <dbReference type="ChEBI" id="CHEBI:10986"/>
        <dbReference type="ChEBI" id="CHEBI:15378"/>
        <dbReference type="ChEBI" id="CHEBI:29032"/>
        <dbReference type="ChEBI" id="CHEBI:30616"/>
        <dbReference type="ChEBI" id="CHEBI:456216"/>
        <dbReference type="EC" id="2.7.1.33"/>
    </reaction>
</comment>
<evidence type="ECO:0000256" key="3">
    <source>
        <dbReference type="ARBA" id="ARBA00004496"/>
    </source>
</evidence>
<comment type="function">
    <text evidence="16">Catalyzes the phosphorylation of pantothenate (Pan), the first step in CoA biosynthesis.</text>
</comment>
<evidence type="ECO:0000256" key="2">
    <source>
        <dbReference type="ARBA" id="ARBA00001958"/>
    </source>
</evidence>